<dbReference type="Proteomes" id="UP000257109">
    <property type="component" value="Unassembled WGS sequence"/>
</dbReference>
<dbReference type="InterPro" id="IPR043502">
    <property type="entry name" value="DNA/RNA_pol_sf"/>
</dbReference>
<dbReference type="SUPFAM" id="SSF56672">
    <property type="entry name" value="DNA/RNA polymerases"/>
    <property type="match status" value="1"/>
</dbReference>
<proteinExistence type="predicted"/>
<keyword evidence="3" id="KW-1185">Reference proteome</keyword>
<evidence type="ECO:0000313" key="3">
    <source>
        <dbReference type="Proteomes" id="UP000257109"/>
    </source>
</evidence>
<evidence type="ECO:0000259" key="1">
    <source>
        <dbReference type="Pfam" id="PF07727"/>
    </source>
</evidence>
<comment type="caution">
    <text evidence="2">The sequence shown here is derived from an EMBL/GenBank/DDBJ whole genome shotgun (WGS) entry which is preliminary data.</text>
</comment>
<dbReference type="AlphaFoldDB" id="A0A371HNK0"/>
<dbReference type="InterPro" id="IPR013103">
    <property type="entry name" value="RVT_2"/>
</dbReference>
<dbReference type="OrthoDB" id="128382at2759"/>
<protein>
    <recommendedName>
        <fullName evidence="1">Reverse transcriptase Ty1/copia-type domain-containing protein</fullName>
    </recommendedName>
</protein>
<feature type="non-terminal residue" evidence="2">
    <location>
        <position position="1"/>
    </location>
</feature>
<reference evidence="2" key="1">
    <citation type="submission" date="2018-05" db="EMBL/GenBank/DDBJ databases">
        <title>Draft genome of Mucuna pruriens seed.</title>
        <authorList>
            <person name="Nnadi N.E."/>
            <person name="Vos R."/>
            <person name="Hasami M.H."/>
            <person name="Devisetty U.K."/>
            <person name="Aguiy J.C."/>
        </authorList>
    </citation>
    <scope>NUCLEOTIDE SEQUENCE [LARGE SCALE GENOMIC DNA]</scope>
    <source>
        <strain evidence="2">JCA_2017</strain>
    </source>
</reference>
<dbReference type="Pfam" id="PF07727">
    <property type="entry name" value="RVT_2"/>
    <property type="match status" value="1"/>
</dbReference>
<organism evidence="2 3">
    <name type="scientific">Mucuna pruriens</name>
    <name type="common">Velvet bean</name>
    <name type="synonym">Dolichos pruriens</name>
    <dbReference type="NCBI Taxonomy" id="157652"/>
    <lineage>
        <taxon>Eukaryota</taxon>
        <taxon>Viridiplantae</taxon>
        <taxon>Streptophyta</taxon>
        <taxon>Embryophyta</taxon>
        <taxon>Tracheophyta</taxon>
        <taxon>Spermatophyta</taxon>
        <taxon>Magnoliopsida</taxon>
        <taxon>eudicotyledons</taxon>
        <taxon>Gunneridae</taxon>
        <taxon>Pentapetalae</taxon>
        <taxon>rosids</taxon>
        <taxon>fabids</taxon>
        <taxon>Fabales</taxon>
        <taxon>Fabaceae</taxon>
        <taxon>Papilionoideae</taxon>
        <taxon>50 kb inversion clade</taxon>
        <taxon>NPAAA clade</taxon>
        <taxon>indigoferoid/millettioid clade</taxon>
        <taxon>Phaseoleae</taxon>
        <taxon>Mucuna</taxon>
    </lineage>
</organism>
<dbReference type="EMBL" id="QJKJ01002106">
    <property type="protein sequence ID" value="RDY04292.1"/>
    <property type="molecule type" value="Genomic_DNA"/>
</dbReference>
<dbReference type="PANTHER" id="PTHR43383">
    <property type="entry name" value="NODULIN 6"/>
    <property type="match status" value="1"/>
</dbReference>
<feature type="domain" description="Reverse transcriptase Ty1/copia-type" evidence="1">
    <location>
        <begin position="212"/>
        <end position="397"/>
    </location>
</feature>
<name>A0A371HNK0_MUCPR</name>
<gene>
    <name evidence="2" type="ORF">CR513_12011</name>
</gene>
<evidence type="ECO:0000313" key="2">
    <source>
        <dbReference type="EMBL" id="RDY04292.1"/>
    </source>
</evidence>
<dbReference type="STRING" id="157652.A0A371HNK0"/>
<dbReference type="PANTHER" id="PTHR43383:SF2">
    <property type="entry name" value="AMIDOHYDROLASE 2 FAMILY PROTEIN"/>
    <property type="match status" value="1"/>
</dbReference>
<accession>A0A371HNK0</accession>
<sequence length="419" mass="48616">MKVSKKQLITRSDNPLMDIMFLFLDLAMSNFSPLYLYTMFFMFLNWLTLSLYIGLYKIGIVHRSLVVNPPLQGESYLEVEPIIESLPFPTQDVQVQEVTSKSLPFPTEDVQVQEVTLEELITKNAHNEAGEEDRYYGKQSNTKGIINPFWSHMTISLYNIRVLLLPLMQSKHLHQYRKLLKDKNWVEAMKEEMKGLEKNSTWKIVDRPKDKKVTYGIDYEETFAPVANMNMVRVALSLAAHFGCNLQQFDVKNTFLHGHLEEEVYMEIPPRFYSHNEKNKVCKLKKALSGLKQSPLSMSQGDHTLSIKHSPNGKLTPLLVYVDDMIVTSDHEIEKLTLKEKLTTQFEMKELGKLKYFLRIEVTYSKQGIFILQRKYVLDLLKETEKLGCKISRVPIEQNNRIRKSSNMEEQDAKCGCSV</sequence>